<dbReference type="PROSITE" id="PS50801">
    <property type="entry name" value="STAS"/>
    <property type="match status" value="1"/>
</dbReference>
<proteinExistence type="predicted"/>
<dbReference type="OrthoDB" id="7280289at2"/>
<gene>
    <name evidence="3" type="ordered locus">Hden_3071</name>
</gene>
<accession>D8JVY7</accession>
<feature type="region of interest" description="Disordered" evidence="1">
    <location>
        <begin position="1"/>
        <end position="30"/>
    </location>
</feature>
<evidence type="ECO:0000313" key="3">
    <source>
        <dbReference type="EMBL" id="ADJ24866.1"/>
    </source>
</evidence>
<organism evidence="3 4">
    <name type="scientific">Hyphomicrobium denitrificans (strain ATCC 51888 / DSM 1869 / NCIMB 11706 / TK 0415)</name>
    <dbReference type="NCBI Taxonomy" id="582899"/>
    <lineage>
        <taxon>Bacteria</taxon>
        <taxon>Pseudomonadati</taxon>
        <taxon>Pseudomonadota</taxon>
        <taxon>Alphaproteobacteria</taxon>
        <taxon>Hyphomicrobiales</taxon>
        <taxon>Hyphomicrobiaceae</taxon>
        <taxon>Hyphomicrobium</taxon>
    </lineage>
</organism>
<dbReference type="InterPro" id="IPR002645">
    <property type="entry name" value="STAS_dom"/>
</dbReference>
<dbReference type="EMBL" id="CP002083">
    <property type="protein sequence ID" value="ADJ24866.1"/>
    <property type="molecule type" value="Genomic_DNA"/>
</dbReference>
<dbReference type="InterPro" id="IPR058548">
    <property type="entry name" value="MlaB-like_STAS"/>
</dbReference>
<protein>
    <recommendedName>
        <fullName evidence="2">STAS domain-containing protein</fullName>
    </recommendedName>
</protein>
<dbReference type="HOGENOM" id="CLU_1728883_0_0_5"/>
<dbReference type="STRING" id="582899.Hden_3071"/>
<evidence type="ECO:0000256" key="1">
    <source>
        <dbReference type="SAM" id="MobiDB-lite"/>
    </source>
</evidence>
<dbReference type="KEGG" id="hdn:Hden_3071"/>
<name>D8JVY7_HYPDA</name>
<dbReference type="InterPro" id="IPR036513">
    <property type="entry name" value="STAS_dom_sf"/>
</dbReference>
<dbReference type="Pfam" id="PF13466">
    <property type="entry name" value="STAS_2"/>
    <property type="match status" value="1"/>
</dbReference>
<feature type="compositionally biased region" description="Low complexity" evidence="1">
    <location>
        <begin position="20"/>
        <end position="30"/>
    </location>
</feature>
<evidence type="ECO:0000259" key="2">
    <source>
        <dbReference type="PROSITE" id="PS50801"/>
    </source>
</evidence>
<sequence>MPRAKTKSAVPNGGRKKAAAAKGSKAKAGSDTIAVTMDTFELAADEASISTAPPIAQDQPSQPLMLPDCLDSAAAITIKEMLLSQRGNAIAVDASQVRRVGVQSLQVLVAAARSWQRDGLSYRLENPSSEFLETIALVGLPHQELLLEGHQ</sequence>
<keyword evidence="4" id="KW-1185">Reference proteome</keyword>
<dbReference type="Proteomes" id="UP000002033">
    <property type="component" value="Chromosome"/>
</dbReference>
<dbReference type="Gene3D" id="3.30.750.24">
    <property type="entry name" value="STAS domain"/>
    <property type="match status" value="1"/>
</dbReference>
<feature type="domain" description="STAS" evidence="2">
    <location>
        <begin position="70"/>
        <end position="151"/>
    </location>
</feature>
<dbReference type="SUPFAM" id="SSF52091">
    <property type="entry name" value="SpoIIaa-like"/>
    <property type="match status" value="1"/>
</dbReference>
<dbReference type="RefSeq" id="WP_013217025.1">
    <property type="nucleotide sequence ID" value="NC_014313.1"/>
</dbReference>
<evidence type="ECO:0000313" key="4">
    <source>
        <dbReference type="Proteomes" id="UP000002033"/>
    </source>
</evidence>
<reference evidence="4" key="1">
    <citation type="journal article" date="2011" name="J. Bacteriol.">
        <title>Genome sequences of eight morphologically diverse alphaproteobacteria.</title>
        <authorList>
            <consortium name="US DOE Joint Genome Institute"/>
            <person name="Brown P.J."/>
            <person name="Kysela D.T."/>
            <person name="Buechlein A."/>
            <person name="Hemmerich C."/>
            <person name="Brun Y.V."/>
        </authorList>
    </citation>
    <scope>NUCLEOTIDE SEQUENCE [LARGE SCALE GENOMIC DNA]</scope>
    <source>
        <strain evidence="4">ATCC 51888 / DSM 1869 / NCIB 11706 / TK 0415</strain>
    </source>
</reference>
<dbReference type="AlphaFoldDB" id="D8JVY7"/>